<dbReference type="RefSeq" id="WP_114065750.1">
    <property type="nucleotide sequence ID" value="NZ_CP030850.1"/>
</dbReference>
<dbReference type="Gene3D" id="2.120.10.30">
    <property type="entry name" value="TolB, C-terminal domain"/>
    <property type="match status" value="1"/>
</dbReference>
<keyword evidence="3" id="KW-1185">Reference proteome</keyword>
<dbReference type="InterPro" id="IPR011042">
    <property type="entry name" value="6-blade_b-propeller_TolB-like"/>
</dbReference>
<dbReference type="KEGG" id="run:DR864_04060"/>
<feature type="signal peptide" evidence="1">
    <location>
        <begin position="1"/>
        <end position="21"/>
    </location>
</feature>
<proteinExistence type="predicted"/>
<reference evidence="2 3" key="1">
    <citation type="submission" date="2018-07" db="EMBL/GenBank/DDBJ databases">
        <title>Genome sequencing of Runella.</title>
        <authorList>
            <person name="Baek M.-G."/>
            <person name="Yi H."/>
        </authorList>
    </citation>
    <scope>NUCLEOTIDE SEQUENCE [LARGE SCALE GENOMIC DNA]</scope>
    <source>
        <strain evidence="2 3">HYN0085</strain>
    </source>
</reference>
<organism evidence="2 3">
    <name type="scientific">Runella rosea</name>
    <dbReference type="NCBI Taxonomy" id="2259595"/>
    <lineage>
        <taxon>Bacteria</taxon>
        <taxon>Pseudomonadati</taxon>
        <taxon>Bacteroidota</taxon>
        <taxon>Cytophagia</taxon>
        <taxon>Cytophagales</taxon>
        <taxon>Spirosomataceae</taxon>
        <taxon>Runella</taxon>
    </lineage>
</organism>
<sequence>MKTYIFILGLLSFCLLSPAFSQDSAPVSLNQLWKSDTLLRTPESVQYDPQGKRLFVANINKVNVENPDGDGFISVLGTDGKIKTLQWATGLNDPKGMGILKNSLFVADLKDLVEIDLKTGKILNRHAAVNSVMLNDVSVSPKGEVFVSDSRGHKLYRYADGKMELFLDDPNLQGPNGVFAEKDQLIVASAGSGNLWKMDYATKKYTSWAVANKTADGILRYGDDYLISCWHGEVYYVKPDGKVWKLIDSKNPQVNTADFGYIPQTKTVLIPNFYKNTVTAYAIK</sequence>
<evidence type="ECO:0000256" key="1">
    <source>
        <dbReference type="SAM" id="SignalP"/>
    </source>
</evidence>
<name>A0A344TE92_9BACT</name>
<protein>
    <submittedName>
        <fullName evidence="2">Gluconolaconase</fullName>
    </submittedName>
</protein>
<evidence type="ECO:0000313" key="3">
    <source>
        <dbReference type="Proteomes" id="UP000251993"/>
    </source>
</evidence>
<keyword evidence="1" id="KW-0732">Signal</keyword>
<gene>
    <name evidence="2" type="ORF">DR864_04060</name>
</gene>
<accession>A0A344TE92</accession>
<dbReference type="OrthoDB" id="7675395at2"/>
<dbReference type="Proteomes" id="UP000251993">
    <property type="component" value="Chromosome"/>
</dbReference>
<dbReference type="SUPFAM" id="SSF63829">
    <property type="entry name" value="Calcium-dependent phosphotriesterase"/>
    <property type="match status" value="1"/>
</dbReference>
<evidence type="ECO:0000313" key="2">
    <source>
        <dbReference type="EMBL" id="AXE16963.1"/>
    </source>
</evidence>
<feature type="chain" id="PRO_5016617405" evidence="1">
    <location>
        <begin position="22"/>
        <end position="284"/>
    </location>
</feature>
<dbReference type="EMBL" id="CP030850">
    <property type="protein sequence ID" value="AXE16963.1"/>
    <property type="molecule type" value="Genomic_DNA"/>
</dbReference>
<dbReference type="AlphaFoldDB" id="A0A344TE92"/>